<feature type="domain" description="DRBM" evidence="2">
    <location>
        <begin position="42"/>
        <end position="110"/>
    </location>
</feature>
<dbReference type="PROSITE" id="PS50137">
    <property type="entry name" value="DS_RBD"/>
    <property type="match status" value="1"/>
</dbReference>
<dbReference type="GO" id="GO:0003723">
    <property type="term" value="F:RNA binding"/>
    <property type="evidence" value="ECO:0007669"/>
    <property type="project" value="UniProtKB-UniRule"/>
</dbReference>
<dbReference type="AlphaFoldDB" id="A0AAD7TWF3"/>
<sequence length="115" mass="12548">MIGENVDDLLYSPALPSPSLRHAKQTSHFNSRVSLTMSDGDAWVMLLNNYCQEKKRSSPTWTEEQSGPLNALSWTVKVFLGGVEYGRGTARTKMDAKALAAEMALRALTGEDSAA</sequence>
<keyword evidence="4" id="KW-1185">Reference proteome</keyword>
<dbReference type="InterPro" id="IPR014720">
    <property type="entry name" value="dsRBD_dom"/>
</dbReference>
<comment type="caution">
    <text evidence="3">The sequence shown here is derived from an EMBL/GenBank/DDBJ whole genome shotgun (WGS) entry which is preliminary data.</text>
</comment>
<evidence type="ECO:0000313" key="4">
    <source>
        <dbReference type="Proteomes" id="UP001215151"/>
    </source>
</evidence>
<dbReference type="EMBL" id="JAPEVG010000117">
    <property type="protein sequence ID" value="KAJ8482314.1"/>
    <property type="molecule type" value="Genomic_DNA"/>
</dbReference>
<dbReference type="SUPFAM" id="SSF54768">
    <property type="entry name" value="dsRNA-binding domain-like"/>
    <property type="match status" value="1"/>
</dbReference>
<protein>
    <recommendedName>
        <fullName evidence="2">DRBM domain-containing protein</fullName>
    </recommendedName>
</protein>
<dbReference type="SMART" id="SM00358">
    <property type="entry name" value="DSRM"/>
    <property type="match status" value="1"/>
</dbReference>
<keyword evidence="1" id="KW-0694">RNA-binding</keyword>
<organism evidence="3 4">
    <name type="scientific">Trametes cubensis</name>
    <dbReference type="NCBI Taxonomy" id="1111947"/>
    <lineage>
        <taxon>Eukaryota</taxon>
        <taxon>Fungi</taxon>
        <taxon>Dikarya</taxon>
        <taxon>Basidiomycota</taxon>
        <taxon>Agaricomycotina</taxon>
        <taxon>Agaricomycetes</taxon>
        <taxon>Polyporales</taxon>
        <taxon>Polyporaceae</taxon>
        <taxon>Trametes</taxon>
    </lineage>
</organism>
<gene>
    <name evidence="3" type="ORF">ONZ51_g5433</name>
</gene>
<accession>A0AAD7TWF3</accession>
<proteinExistence type="predicted"/>
<evidence type="ECO:0000259" key="2">
    <source>
        <dbReference type="PROSITE" id="PS50137"/>
    </source>
</evidence>
<evidence type="ECO:0000313" key="3">
    <source>
        <dbReference type="EMBL" id="KAJ8482314.1"/>
    </source>
</evidence>
<evidence type="ECO:0000256" key="1">
    <source>
        <dbReference type="PROSITE-ProRule" id="PRU00266"/>
    </source>
</evidence>
<dbReference type="Proteomes" id="UP001215151">
    <property type="component" value="Unassembled WGS sequence"/>
</dbReference>
<dbReference type="CDD" id="cd00048">
    <property type="entry name" value="DSRM_SF"/>
    <property type="match status" value="1"/>
</dbReference>
<name>A0AAD7TWF3_9APHY</name>
<reference evidence="3" key="1">
    <citation type="submission" date="2022-11" db="EMBL/GenBank/DDBJ databases">
        <title>Genome Sequence of Cubamyces cubensis.</title>
        <authorList>
            <person name="Buettner E."/>
        </authorList>
    </citation>
    <scope>NUCLEOTIDE SEQUENCE</scope>
    <source>
        <strain evidence="3">MPL-01</strain>
    </source>
</reference>
<dbReference type="Pfam" id="PF00035">
    <property type="entry name" value="dsrm"/>
    <property type="match status" value="1"/>
</dbReference>
<dbReference type="Gene3D" id="3.30.160.20">
    <property type="match status" value="1"/>
</dbReference>